<accession>A0AAD1XHG5</accession>
<dbReference type="Proteomes" id="UP001295684">
    <property type="component" value="Unassembled WGS sequence"/>
</dbReference>
<dbReference type="AlphaFoldDB" id="A0AAD1XHG5"/>
<comment type="caution">
    <text evidence="2">The sequence shown here is derived from an EMBL/GenBank/DDBJ whole genome shotgun (WGS) entry which is preliminary data.</text>
</comment>
<feature type="chain" id="PRO_5042074180" evidence="1">
    <location>
        <begin position="17"/>
        <end position="319"/>
    </location>
</feature>
<name>A0AAD1XHG5_EUPCR</name>
<sequence>MKSLYLIIVLIAFTNCQFFNEEFVVSSSQYCDYTSSPYEEYGVSCMSHDSECDTEEGYITSYQESCDDGYFYQEDCNYDDYYLFADSPWSCQTTESYADLTNTCEQIYSTADDGYQQTTEETCHDSDGGYDHSIETYYNTLAFWDYDYYSSYEYFYVNEDRNISGSCLTDTTQDIQDLCTETYQYHIDSPGDLMWLELDECSIPPVYDGCFCNCTIDSVTGRYEDAVCRNVGTCNDETYTELKDNFEDVELTASACGCNGSDSNRVLTQDEEGFIQLFGQQIHCPTICWEQENIFDLLLDTEIIPTPALTNMTTGVVSP</sequence>
<protein>
    <submittedName>
        <fullName evidence="2">Uncharacterized protein</fullName>
    </submittedName>
</protein>
<evidence type="ECO:0000313" key="2">
    <source>
        <dbReference type="EMBL" id="CAI2372764.1"/>
    </source>
</evidence>
<keyword evidence="1" id="KW-0732">Signal</keyword>
<feature type="signal peptide" evidence="1">
    <location>
        <begin position="1"/>
        <end position="16"/>
    </location>
</feature>
<evidence type="ECO:0000313" key="3">
    <source>
        <dbReference type="Proteomes" id="UP001295684"/>
    </source>
</evidence>
<gene>
    <name evidence="2" type="ORF">ECRASSUSDP1_LOCUS14097</name>
</gene>
<dbReference type="EMBL" id="CAMPGE010014067">
    <property type="protein sequence ID" value="CAI2372764.1"/>
    <property type="molecule type" value="Genomic_DNA"/>
</dbReference>
<organism evidence="2 3">
    <name type="scientific">Euplotes crassus</name>
    <dbReference type="NCBI Taxonomy" id="5936"/>
    <lineage>
        <taxon>Eukaryota</taxon>
        <taxon>Sar</taxon>
        <taxon>Alveolata</taxon>
        <taxon>Ciliophora</taxon>
        <taxon>Intramacronucleata</taxon>
        <taxon>Spirotrichea</taxon>
        <taxon>Hypotrichia</taxon>
        <taxon>Euplotida</taxon>
        <taxon>Euplotidae</taxon>
        <taxon>Moneuplotes</taxon>
    </lineage>
</organism>
<keyword evidence="3" id="KW-1185">Reference proteome</keyword>
<evidence type="ECO:0000256" key="1">
    <source>
        <dbReference type="SAM" id="SignalP"/>
    </source>
</evidence>
<proteinExistence type="predicted"/>
<reference evidence="2" key="1">
    <citation type="submission" date="2023-07" db="EMBL/GenBank/DDBJ databases">
        <authorList>
            <consortium name="AG Swart"/>
            <person name="Singh M."/>
            <person name="Singh A."/>
            <person name="Seah K."/>
            <person name="Emmerich C."/>
        </authorList>
    </citation>
    <scope>NUCLEOTIDE SEQUENCE</scope>
    <source>
        <strain evidence="2">DP1</strain>
    </source>
</reference>